<feature type="coiled-coil region" evidence="2">
    <location>
        <begin position="29"/>
        <end position="138"/>
    </location>
</feature>
<comment type="similarity">
    <text evidence="1">Belongs to the PspA/Vipp/IM30 family.</text>
</comment>
<dbReference type="RefSeq" id="WP_069716583.1">
    <property type="nucleotide sequence ID" value="NZ_MJEH01000012.1"/>
</dbReference>
<keyword evidence="2" id="KW-0175">Coiled coil</keyword>
<protein>
    <submittedName>
        <fullName evidence="3">Modulator protein</fullName>
    </submittedName>
</protein>
<name>A0A1E5LH16_9BACI</name>
<gene>
    <name evidence="3" type="ORF">BFG57_12000</name>
</gene>
<accession>A0A1E5LH16</accession>
<dbReference type="Pfam" id="PF04012">
    <property type="entry name" value="PspA_IM30"/>
    <property type="match status" value="1"/>
</dbReference>
<dbReference type="EMBL" id="MJEH01000012">
    <property type="protein sequence ID" value="OEH93370.1"/>
    <property type="molecule type" value="Genomic_DNA"/>
</dbReference>
<reference evidence="3 4" key="1">
    <citation type="submission" date="2016-08" db="EMBL/GenBank/DDBJ databases">
        <title>Genome of Bacillus solimangrovi GH2-4.</title>
        <authorList>
            <person name="Lim S."/>
            <person name="Kim B.-C."/>
        </authorList>
    </citation>
    <scope>NUCLEOTIDE SEQUENCE [LARGE SCALE GENOMIC DNA]</scope>
    <source>
        <strain evidence="3 4">GH2-4</strain>
    </source>
</reference>
<dbReference type="InterPro" id="IPR007157">
    <property type="entry name" value="PspA_VIPP1"/>
</dbReference>
<dbReference type="PANTHER" id="PTHR31088:SF6">
    <property type="entry name" value="PHAGE SHOCK PROTEIN A"/>
    <property type="match status" value="1"/>
</dbReference>
<dbReference type="AlphaFoldDB" id="A0A1E5LH16"/>
<evidence type="ECO:0000313" key="4">
    <source>
        <dbReference type="Proteomes" id="UP000095209"/>
    </source>
</evidence>
<evidence type="ECO:0000256" key="2">
    <source>
        <dbReference type="SAM" id="Coils"/>
    </source>
</evidence>
<evidence type="ECO:0000313" key="3">
    <source>
        <dbReference type="EMBL" id="OEH93370.1"/>
    </source>
</evidence>
<keyword evidence="4" id="KW-1185">Reference proteome</keyword>
<dbReference type="STRING" id="1305675.BFG57_12000"/>
<comment type="caution">
    <text evidence="3">The sequence shown here is derived from an EMBL/GenBank/DDBJ whole genome shotgun (WGS) entry which is preliminary data.</text>
</comment>
<dbReference type="PANTHER" id="PTHR31088">
    <property type="entry name" value="MEMBRANE-ASSOCIATED PROTEIN VIPP1, CHLOROPLASTIC"/>
    <property type="match status" value="1"/>
</dbReference>
<evidence type="ECO:0000256" key="1">
    <source>
        <dbReference type="ARBA" id="ARBA00043985"/>
    </source>
</evidence>
<dbReference type="OrthoDB" id="2366053at2"/>
<proteinExistence type="inferred from homology"/>
<dbReference type="Proteomes" id="UP000095209">
    <property type="component" value="Unassembled WGS sequence"/>
</dbReference>
<organism evidence="3 4">
    <name type="scientific">Bacillus solimangrovi</name>
    <dbReference type="NCBI Taxonomy" id="1305675"/>
    <lineage>
        <taxon>Bacteria</taxon>
        <taxon>Bacillati</taxon>
        <taxon>Bacillota</taxon>
        <taxon>Bacilli</taxon>
        <taxon>Bacillales</taxon>
        <taxon>Bacillaceae</taxon>
        <taxon>Bacillus</taxon>
    </lineage>
</organism>
<sequence length="215" mass="25749">MSNLFARIKNVVMADLHDVLDQKEHKNPIGTLNQHLRQCEQEVEKVRKLIERQHLLKDEFTREYHQAAELAERRRKQADVALKAGEDELYNFVINEQHEYERRVENLNQSLAQSSQHMHELEQKYEQMQHKLKDMHLRRMELMGRENIVQANYRVNQVTESGDLTRKAQTGFQEMERYIDRLEHRLNSSYHHHTIDARIAQLEKSLKEDEINTVS</sequence>